<accession>A0A4U0UJZ8</accession>
<feature type="transmembrane region" description="Helical" evidence="2">
    <location>
        <begin position="133"/>
        <end position="156"/>
    </location>
</feature>
<name>A0A4U0UJZ8_9PEZI</name>
<evidence type="ECO:0000313" key="4">
    <source>
        <dbReference type="Proteomes" id="UP000310066"/>
    </source>
</evidence>
<proteinExistence type="predicted"/>
<dbReference type="PANTHER" id="PTHR39605">
    <property type="entry name" value="MAJOR FACILITATOR SUPERFAMILY (MFS) PROFILE DOMAIN-CONTAINING PROTEIN"/>
    <property type="match status" value="1"/>
</dbReference>
<sequence length="210" mass="23031">MQLGTLGDLANRPSGTHTQQLTQVQAFQWYSVSSSAYFALQAVPLLLSPKLVISLLAEPRRLMQGEAYILRSFALLLLAFAALNLLLTGIIPLDGRSDGTSQKNPYAFATLTVTTAYHMCTAFYIYTQLSSGWSFAFGTGLICSGLLFCFGTWSLVFGSQEKLLSKMGADKRTSGFPFSNSESAKEIKKEAKEKEKSKRRSVPRTTSSRA</sequence>
<feature type="transmembrane region" description="Helical" evidence="2">
    <location>
        <begin position="68"/>
        <end position="93"/>
    </location>
</feature>
<gene>
    <name evidence="3" type="ORF">B0A54_12168</name>
</gene>
<feature type="region of interest" description="Disordered" evidence="1">
    <location>
        <begin position="170"/>
        <end position="210"/>
    </location>
</feature>
<keyword evidence="2" id="KW-0472">Membrane</keyword>
<dbReference type="PANTHER" id="PTHR39605:SF1">
    <property type="entry name" value="MAJOR FACILITATOR SUPERFAMILY (MFS) PROFILE DOMAIN-CONTAINING PROTEIN"/>
    <property type="match status" value="1"/>
</dbReference>
<feature type="transmembrane region" description="Helical" evidence="2">
    <location>
        <begin position="36"/>
        <end position="56"/>
    </location>
</feature>
<dbReference type="OrthoDB" id="2550114at2759"/>
<reference evidence="3 4" key="1">
    <citation type="submission" date="2017-03" db="EMBL/GenBank/DDBJ databases">
        <title>Genomes of endolithic fungi from Antarctica.</title>
        <authorList>
            <person name="Coleine C."/>
            <person name="Masonjones S."/>
            <person name="Stajich J.E."/>
        </authorList>
    </citation>
    <scope>NUCLEOTIDE SEQUENCE [LARGE SCALE GENOMIC DNA]</scope>
    <source>
        <strain evidence="3 4">CCFEE 5311</strain>
    </source>
</reference>
<keyword evidence="2" id="KW-0812">Transmembrane</keyword>
<protein>
    <submittedName>
        <fullName evidence="3">Uncharacterized protein</fullName>
    </submittedName>
</protein>
<comment type="caution">
    <text evidence="3">The sequence shown here is derived from an EMBL/GenBank/DDBJ whole genome shotgun (WGS) entry which is preliminary data.</text>
</comment>
<dbReference type="AlphaFoldDB" id="A0A4U0UJZ8"/>
<dbReference type="Proteomes" id="UP000310066">
    <property type="component" value="Unassembled WGS sequence"/>
</dbReference>
<evidence type="ECO:0000313" key="3">
    <source>
        <dbReference type="EMBL" id="TKA35944.1"/>
    </source>
</evidence>
<feature type="compositionally biased region" description="Basic and acidic residues" evidence="1">
    <location>
        <begin position="183"/>
        <end position="196"/>
    </location>
</feature>
<organism evidence="3 4">
    <name type="scientific">Friedmanniomyces endolithicus</name>
    <dbReference type="NCBI Taxonomy" id="329885"/>
    <lineage>
        <taxon>Eukaryota</taxon>
        <taxon>Fungi</taxon>
        <taxon>Dikarya</taxon>
        <taxon>Ascomycota</taxon>
        <taxon>Pezizomycotina</taxon>
        <taxon>Dothideomycetes</taxon>
        <taxon>Dothideomycetidae</taxon>
        <taxon>Mycosphaerellales</taxon>
        <taxon>Teratosphaeriaceae</taxon>
        <taxon>Friedmanniomyces</taxon>
    </lineage>
</organism>
<keyword evidence="2" id="KW-1133">Transmembrane helix</keyword>
<dbReference type="STRING" id="329885.A0A4U0UJZ8"/>
<evidence type="ECO:0000256" key="1">
    <source>
        <dbReference type="SAM" id="MobiDB-lite"/>
    </source>
</evidence>
<feature type="transmembrane region" description="Helical" evidence="2">
    <location>
        <begin position="105"/>
        <end position="126"/>
    </location>
</feature>
<evidence type="ECO:0000256" key="2">
    <source>
        <dbReference type="SAM" id="Phobius"/>
    </source>
</evidence>
<dbReference type="EMBL" id="NAJP01000064">
    <property type="protein sequence ID" value="TKA35944.1"/>
    <property type="molecule type" value="Genomic_DNA"/>
</dbReference>